<dbReference type="Proteomes" id="UP000198982">
    <property type="component" value="Unassembled WGS sequence"/>
</dbReference>
<dbReference type="SUPFAM" id="SSF81901">
    <property type="entry name" value="HCP-like"/>
    <property type="match status" value="1"/>
</dbReference>
<keyword evidence="3" id="KW-1185">Reference proteome</keyword>
<name>A0A1H5AA29_9PSED</name>
<dbReference type="Gene3D" id="1.25.40.10">
    <property type="entry name" value="Tetratricopeptide repeat domain"/>
    <property type="match status" value="1"/>
</dbReference>
<accession>A0A1H5AA29</accession>
<sequence>MKRNEIQHLAIALLLTSSMHALAAEEELTSQEKVGIGLMHALKNEKKEAWAYLLPEAKDGNVDAMFHLGQLLIKSPEYEGHLKKAAQFFEAAAKRGHKGAAAMLENVRRQLAVQEGGSVPTIGGKSALPTPEDRAAAERFYREYQQRNARFNSLDGDTEPKVVVNVFVSGELDFADQVASMEPVIKGRYPEAVGFKYFMVLDQRTWKPGKNSPPDKEPKNLIGFEPDWNGESAVKMGVRRTPSIVLTTTDGKKIAVTGPNLLNTELARIME</sequence>
<organism evidence="2 3">
    <name type="scientific">Pseudomonas saponiphila</name>
    <dbReference type="NCBI Taxonomy" id="556534"/>
    <lineage>
        <taxon>Bacteria</taxon>
        <taxon>Pseudomonadati</taxon>
        <taxon>Pseudomonadota</taxon>
        <taxon>Gammaproteobacteria</taxon>
        <taxon>Pseudomonadales</taxon>
        <taxon>Pseudomonadaceae</taxon>
        <taxon>Pseudomonas</taxon>
    </lineage>
</organism>
<gene>
    <name evidence="2" type="ORF">SAMN05216178_7036</name>
</gene>
<keyword evidence="1" id="KW-0732">Signal</keyword>
<dbReference type="AlphaFoldDB" id="A0A1H5AA29"/>
<dbReference type="InterPro" id="IPR011990">
    <property type="entry name" value="TPR-like_helical_dom_sf"/>
</dbReference>
<feature type="chain" id="PRO_5011759916" description="Sel1 repeat-containing protein" evidence="1">
    <location>
        <begin position="24"/>
        <end position="271"/>
    </location>
</feature>
<evidence type="ECO:0000313" key="2">
    <source>
        <dbReference type="EMBL" id="SED38634.1"/>
    </source>
</evidence>
<protein>
    <recommendedName>
        <fullName evidence="4">Sel1 repeat-containing protein</fullName>
    </recommendedName>
</protein>
<evidence type="ECO:0000256" key="1">
    <source>
        <dbReference type="SAM" id="SignalP"/>
    </source>
</evidence>
<proteinExistence type="predicted"/>
<feature type="signal peptide" evidence="1">
    <location>
        <begin position="1"/>
        <end position="23"/>
    </location>
</feature>
<evidence type="ECO:0000313" key="3">
    <source>
        <dbReference type="Proteomes" id="UP000198982"/>
    </source>
</evidence>
<reference evidence="3" key="1">
    <citation type="submission" date="2016-10" db="EMBL/GenBank/DDBJ databases">
        <authorList>
            <person name="Varghese N."/>
            <person name="Submissions S."/>
        </authorList>
    </citation>
    <scope>NUCLEOTIDE SEQUENCE [LARGE SCALE GENOMIC DNA]</scope>
    <source>
        <strain evidence="3">DSM 9751</strain>
    </source>
</reference>
<evidence type="ECO:0008006" key="4">
    <source>
        <dbReference type="Google" id="ProtNLM"/>
    </source>
</evidence>
<dbReference type="EMBL" id="FNTJ01000003">
    <property type="protein sequence ID" value="SED38634.1"/>
    <property type="molecule type" value="Genomic_DNA"/>
</dbReference>